<accession>A0A7J8J883</accession>
<comment type="caution">
    <text evidence="3">The sequence shown here is derived from an EMBL/GenBank/DDBJ whole genome shotgun (WGS) entry which is preliminary data.</text>
</comment>
<keyword evidence="2" id="KW-0472">Membrane</keyword>
<feature type="compositionally biased region" description="Polar residues" evidence="1">
    <location>
        <begin position="165"/>
        <end position="175"/>
    </location>
</feature>
<feature type="transmembrane region" description="Helical" evidence="2">
    <location>
        <begin position="7"/>
        <end position="25"/>
    </location>
</feature>
<feature type="transmembrane region" description="Helical" evidence="2">
    <location>
        <begin position="112"/>
        <end position="132"/>
    </location>
</feature>
<feature type="region of interest" description="Disordered" evidence="1">
    <location>
        <begin position="141"/>
        <end position="175"/>
    </location>
</feature>
<evidence type="ECO:0000313" key="3">
    <source>
        <dbReference type="EMBL" id="KAF6492352.1"/>
    </source>
</evidence>
<keyword evidence="2" id="KW-1133">Transmembrane helix</keyword>
<proteinExistence type="predicted"/>
<dbReference type="AlphaFoldDB" id="A0A7J8J883"/>
<organism evidence="3 4">
    <name type="scientific">Molossus molossus</name>
    <name type="common">Pallas' mastiff bat</name>
    <name type="synonym">Vespertilio molossus</name>
    <dbReference type="NCBI Taxonomy" id="27622"/>
    <lineage>
        <taxon>Eukaryota</taxon>
        <taxon>Metazoa</taxon>
        <taxon>Chordata</taxon>
        <taxon>Craniata</taxon>
        <taxon>Vertebrata</taxon>
        <taxon>Euteleostomi</taxon>
        <taxon>Mammalia</taxon>
        <taxon>Eutheria</taxon>
        <taxon>Laurasiatheria</taxon>
        <taxon>Chiroptera</taxon>
        <taxon>Yangochiroptera</taxon>
        <taxon>Molossidae</taxon>
        <taxon>Molossus</taxon>
    </lineage>
</organism>
<sequence>MQSLFQNILYLMLISVILSLAILWSCRQWPFRAASVIGSGVSSHFHCPTFSPTPPLVALFRNAQRLVVFSPSSRQGVDTFFFCRGPHSNYSKHCGPHMASAANSSFSCLLDLSFFILTQGHFFFFFCIYLQIEWNGERGKREREKHRCERDTLTGCHPHNPNRGRGQNYNQGTCP</sequence>
<evidence type="ECO:0000313" key="4">
    <source>
        <dbReference type="Proteomes" id="UP000550707"/>
    </source>
</evidence>
<feature type="compositionally biased region" description="Basic and acidic residues" evidence="1">
    <location>
        <begin position="141"/>
        <end position="152"/>
    </location>
</feature>
<name>A0A7J8J883_MOLMO</name>
<dbReference type="EMBL" id="JACASF010000002">
    <property type="protein sequence ID" value="KAF6492352.1"/>
    <property type="molecule type" value="Genomic_DNA"/>
</dbReference>
<dbReference type="Proteomes" id="UP000550707">
    <property type="component" value="Unassembled WGS sequence"/>
</dbReference>
<keyword evidence="4" id="KW-1185">Reference proteome</keyword>
<gene>
    <name evidence="3" type="ORF">HJG59_009565</name>
</gene>
<reference evidence="3 4" key="1">
    <citation type="journal article" date="2020" name="Nature">
        <title>Six reference-quality genomes reveal evolution of bat adaptations.</title>
        <authorList>
            <person name="Jebb D."/>
            <person name="Huang Z."/>
            <person name="Pippel M."/>
            <person name="Hughes G.M."/>
            <person name="Lavrichenko K."/>
            <person name="Devanna P."/>
            <person name="Winkler S."/>
            <person name="Jermiin L.S."/>
            <person name="Skirmuntt E.C."/>
            <person name="Katzourakis A."/>
            <person name="Burkitt-Gray L."/>
            <person name="Ray D.A."/>
            <person name="Sullivan K.A.M."/>
            <person name="Roscito J.G."/>
            <person name="Kirilenko B.M."/>
            <person name="Davalos L.M."/>
            <person name="Corthals A.P."/>
            <person name="Power M.L."/>
            <person name="Jones G."/>
            <person name="Ransome R.D."/>
            <person name="Dechmann D.K.N."/>
            <person name="Locatelli A.G."/>
            <person name="Puechmaille S.J."/>
            <person name="Fedrigo O."/>
            <person name="Jarvis E.D."/>
            <person name="Hiller M."/>
            <person name="Vernes S.C."/>
            <person name="Myers E.W."/>
            <person name="Teeling E.C."/>
        </authorList>
    </citation>
    <scope>NUCLEOTIDE SEQUENCE [LARGE SCALE GENOMIC DNA]</scope>
    <source>
        <strain evidence="3">MMolMol1</strain>
        <tissue evidence="3">Muscle</tissue>
    </source>
</reference>
<evidence type="ECO:0000256" key="2">
    <source>
        <dbReference type="SAM" id="Phobius"/>
    </source>
</evidence>
<evidence type="ECO:0000256" key="1">
    <source>
        <dbReference type="SAM" id="MobiDB-lite"/>
    </source>
</evidence>
<keyword evidence="2" id="KW-0812">Transmembrane</keyword>
<dbReference type="InParanoid" id="A0A7J8J883"/>
<protein>
    <submittedName>
        <fullName evidence="3">Uncharacterized protein</fullName>
    </submittedName>
</protein>